<name>A0ABT8RF31_9BACT</name>
<dbReference type="InterPro" id="IPR025665">
    <property type="entry name" value="Beta-barrel_OMP_2"/>
</dbReference>
<organism evidence="3 4">
    <name type="scientific">Rhodocytophaga aerolata</name>
    <dbReference type="NCBI Taxonomy" id="455078"/>
    <lineage>
        <taxon>Bacteria</taxon>
        <taxon>Pseudomonadati</taxon>
        <taxon>Bacteroidota</taxon>
        <taxon>Cytophagia</taxon>
        <taxon>Cytophagales</taxon>
        <taxon>Rhodocytophagaceae</taxon>
        <taxon>Rhodocytophaga</taxon>
    </lineage>
</organism>
<accession>A0ABT8RF31</accession>
<feature type="chain" id="PRO_5045251558" evidence="1">
    <location>
        <begin position="20"/>
        <end position="204"/>
    </location>
</feature>
<sequence length="204" mass="22964">MKKLMFLLPFFLLSFHLMAQSPVTIGPKVAYNFNKLSDSNKGSDIDYAYARTWSYGLFFRGSFGKFYLQPEAYFNTKGSNLEIKSDPLNPSTQNISGQVRLTSLDVPLLLGYKIVGGNESLSNFRVFTGPVASFILKERRNDLNLLSRDSYSFNKYNIGVQAGIGFDVGFLTFDARYETGLNRINSNFNQRANSIQLSLGIKLL</sequence>
<gene>
    <name evidence="3" type="ORF">Q0590_30825</name>
</gene>
<feature type="domain" description="Outer membrane protein beta-barrel" evidence="2">
    <location>
        <begin position="19"/>
        <end position="184"/>
    </location>
</feature>
<dbReference type="Pfam" id="PF13568">
    <property type="entry name" value="OMP_b-brl_2"/>
    <property type="match status" value="1"/>
</dbReference>
<dbReference type="RefSeq" id="WP_302041508.1">
    <property type="nucleotide sequence ID" value="NZ_JAUKPO010000035.1"/>
</dbReference>
<protein>
    <submittedName>
        <fullName evidence="3">Porin family protein</fullName>
    </submittedName>
</protein>
<dbReference type="Proteomes" id="UP001168528">
    <property type="component" value="Unassembled WGS sequence"/>
</dbReference>
<proteinExistence type="predicted"/>
<evidence type="ECO:0000256" key="1">
    <source>
        <dbReference type="SAM" id="SignalP"/>
    </source>
</evidence>
<keyword evidence="1" id="KW-0732">Signal</keyword>
<feature type="signal peptide" evidence="1">
    <location>
        <begin position="1"/>
        <end position="19"/>
    </location>
</feature>
<reference evidence="3" key="1">
    <citation type="submission" date="2023-07" db="EMBL/GenBank/DDBJ databases">
        <title>The genome sequence of Rhodocytophaga aerolata KACC 12507.</title>
        <authorList>
            <person name="Zhang X."/>
        </authorList>
    </citation>
    <scope>NUCLEOTIDE SEQUENCE</scope>
    <source>
        <strain evidence="3">KACC 12507</strain>
    </source>
</reference>
<evidence type="ECO:0000259" key="2">
    <source>
        <dbReference type="Pfam" id="PF13568"/>
    </source>
</evidence>
<keyword evidence="4" id="KW-1185">Reference proteome</keyword>
<evidence type="ECO:0000313" key="4">
    <source>
        <dbReference type="Proteomes" id="UP001168528"/>
    </source>
</evidence>
<evidence type="ECO:0000313" key="3">
    <source>
        <dbReference type="EMBL" id="MDO1450708.1"/>
    </source>
</evidence>
<dbReference type="EMBL" id="JAUKPO010000035">
    <property type="protein sequence ID" value="MDO1450708.1"/>
    <property type="molecule type" value="Genomic_DNA"/>
</dbReference>
<comment type="caution">
    <text evidence="3">The sequence shown here is derived from an EMBL/GenBank/DDBJ whole genome shotgun (WGS) entry which is preliminary data.</text>
</comment>